<accession>A0A7U9DNY4</accession>
<dbReference type="Proteomes" id="UP000014062">
    <property type="component" value="Chromosome"/>
</dbReference>
<organism evidence="2 3">
    <name type="scientific">Streptomyces lividans 1326</name>
    <dbReference type="NCBI Taxonomy" id="1200984"/>
    <lineage>
        <taxon>Bacteria</taxon>
        <taxon>Bacillati</taxon>
        <taxon>Actinomycetota</taxon>
        <taxon>Actinomycetes</taxon>
        <taxon>Kitasatosporales</taxon>
        <taxon>Streptomycetaceae</taxon>
        <taxon>Streptomyces</taxon>
    </lineage>
</organism>
<name>A0A7U9DNY4_STRLI</name>
<feature type="transmembrane region" description="Helical" evidence="1">
    <location>
        <begin position="15"/>
        <end position="34"/>
    </location>
</feature>
<evidence type="ECO:0000313" key="2">
    <source>
        <dbReference type="EMBL" id="EOY45770.1"/>
    </source>
</evidence>
<dbReference type="EMBL" id="CM001889">
    <property type="protein sequence ID" value="EOY45770.1"/>
    <property type="molecule type" value="Genomic_DNA"/>
</dbReference>
<keyword evidence="1" id="KW-1133">Transmembrane helix</keyword>
<reference evidence="3" key="1">
    <citation type="journal article" date="2013" name="Genome Biol. Evol.">
        <title>The genome sequence of Streptomyces lividans 66 reveals a novel tRNA-dependent peptide biosynthetic system within a metal-related genomic island.</title>
        <authorList>
            <person name="Cruz-Morales P."/>
            <person name="Vijgenboom E."/>
            <person name="Iruegas-Bocardo F."/>
            <person name="Girard G."/>
            <person name="Yanez-Guerra L.A."/>
            <person name="Ramos-Aboites H.E."/>
            <person name="Pernodet J.L."/>
            <person name="Anne J."/>
            <person name="van Wezel G.P."/>
            <person name="Barona-Gomez F."/>
        </authorList>
    </citation>
    <scope>NUCLEOTIDE SEQUENCE [LARGE SCALE GENOMIC DNA]</scope>
    <source>
        <strain evidence="3">1326</strain>
    </source>
</reference>
<proteinExistence type="predicted"/>
<evidence type="ECO:0000313" key="3">
    <source>
        <dbReference type="Proteomes" id="UP000014062"/>
    </source>
</evidence>
<sequence length="150" mass="14780">MTAVANRRGNPRVSAVRGAWGAVLALLAAVALLIHHDTTVMRPAAMNSMSSMSGMGHGSAAMIVQSAMPGHGAAPQAAAPATGMGGAPACAGPAMWHCSAGDVSAAKFAPPPAVSTVDGADIAYGVHTGVPTGVSHRAPPDLSVLSRLLI</sequence>
<keyword evidence="1" id="KW-0472">Membrane</keyword>
<protein>
    <submittedName>
        <fullName evidence="2">Uncharacterized protein</fullName>
    </submittedName>
</protein>
<dbReference type="AlphaFoldDB" id="A0A7U9DNY4"/>
<evidence type="ECO:0000256" key="1">
    <source>
        <dbReference type="SAM" id="Phobius"/>
    </source>
</evidence>
<gene>
    <name evidence="2" type="ORF">SLI_1053</name>
</gene>
<keyword evidence="1" id="KW-0812">Transmembrane</keyword>